<feature type="region of interest" description="Disordered" evidence="14">
    <location>
        <begin position="456"/>
        <end position="598"/>
    </location>
</feature>
<dbReference type="Gene3D" id="3.40.50.300">
    <property type="entry name" value="P-loop containing nucleotide triphosphate hydrolases"/>
    <property type="match status" value="2"/>
</dbReference>
<feature type="compositionally biased region" description="Basic and acidic residues" evidence="14">
    <location>
        <begin position="628"/>
        <end position="638"/>
    </location>
</feature>
<keyword evidence="4" id="KW-0378">Hydrolase</keyword>
<evidence type="ECO:0000256" key="1">
    <source>
        <dbReference type="ARBA" id="ARBA00004123"/>
    </source>
</evidence>
<dbReference type="GO" id="GO:0005634">
    <property type="term" value="C:nucleus"/>
    <property type="evidence" value="ECO:0007669"/>
    <property type="project" value="UniProtKB-SubCell"/>
</dbReference>
<dbReference type="GO" id="GO:0005694">
    <property type="term" value="C:chromosome"/>
    <property type="evidence" value="ECO:0007669"/>
    <property type="project" value="TreeGrafter"/>
</dbReference>
<dbReference type="InterPro" id="IPR001878">
    <property type="entry name" value="Znf_CCHC"/>
</dbReference>
<keyword evidence="8" id="KW-0413">Isomerase</keyword>
<dbReference type="PROSITE" id="PS51194">
    <property type="entry name" value="HELICASE_CTER"/>
    <property type="match status" value="1"/>
</dbReference>
<dbReference type="InterPro" id="IPR027417">
    <property type="entry name" value="P-loop_NTPase"/>
</dbReference>
<name>A0A9P0P1X0_ACAOB</name>
<dbReference type="GO" id="GO:0043138">
    <property type="term" value="F:3'-5' DNA helicase activity"/>
    <property type="evidence" value="ECO:0007669"/>
    <property type="project" value="UniProtKB-EC"/>
</dbReference>
<feature type="domain" description="Helicase ATP-binding" evidence="16">
    <location>
        <begin position="883"/>
        <end position="1060"/>
    </location>
</feature>
<keyword evidence="6" id="KW-0067">ATP-binding</keyword>
<evidence type="ECO:0000256" key="6">
    <source>
        <dbReference type="ARBA" id="ARBA00022840"/>
    </source>
</evidence>
<feature type="compositionally biased region" description="Basic residues" evidence="14">
    <location>
        <begin position="571"/>
        <end position="582"/>
    </location>
</feature>
<protein>
    <recommendedName>
        <fullName evidence="11">DNA 3'-5' helicase</fullName>
        <ecNumber evidence="11">5.6.2.4</ecNumber>
    </recommendedName>
</protein>
<dbReference type="FunFam" id="3.40.50.300:FF:000772">
    <property type="entry name" value="ATP-dependent DNA helicase Q4"/>
    <property type="match status" value="1"/>
</dbReference>
<feature type="compositionally biased region" description="Basic and acidic residues" evidence="14">
    <location>
        <begin position="507"/>
        <end position="539"/>
    </location>
</feature>
<dbReference type="SMART" id="SM00343">
    <property type="entry name" value="ZnF_C2HC"/>
    <property type="match status" value="1"/>
</dbReference>
<evidence type="ECO:0000256" key="2">
    <source>
        <dbReference type="ARBA" id="ARBA00005446"/>
    </source>
</evidence>
<dbReference type="EMBL" id="CAKOFQ010006699">
    <property type="protein sequence ID" value="CAH1962090.1"/>
    <property type="molecule type" value="Genomic_DNA"/>
</dbReference>
<evidence type="ECO:0000256" key="3">
    <source>
        <dbReference type="ARBA" id="ARBA00022741"/>
    </source>
</evidence>
<evidence type="ECO:0000256" key="4">
    <source>
        <dbReference type="ARBA" id="ARBA00022801"/>
    </source>
</evidence>
<comment type="caution">
    <text evidence="18">The sequence shown here is derived from an EMBL/GenBank/DDBJ whole genome shotgun (WGS) entry which is preliminary data.</text>
</comment>
<dbReference type="GO" id="GO:0005737">
    <property type="term" value="C:cytoplasm"/>
    <property type="evidence" value="ECO:0007669"/>
    <property type="project" value="TreeGrafter"/>
</dbReference>
<feature type="compositionally biased region" description="Basic and acidic residues" evidence="14">
    <location>
        <begin position="583"/>
        <end position="593"/>
    </location>
</feature>
<comment type="catalytic activity">
    <reaction evidence="10">
        <text>Couples ATP hydrolysis with the unwinding of duplex DNA by translocating in the 3'-5' direction.</text>
        <dbReference type="EC" id="5.6.2.4"/>
    </reaction>
</comment>
<dbReference type="Proteomes" id="UP001152888">
    <property type="component" value="Unassembled WGS sequence"/>
</dbReference>
<feature type="compositionally biased region" description="Polar residues" evidence="14">
    <location>
        <begin position="639"/>
        <end position="649"/>
    </location>
</feature>
<organism evidence="18 19">
    <name type="scientific">Acanthoscelides obtectus</name>
    <name type="common">Bean weevil</name>
    <name type="synonym">Bruchus obtectus</name>
    <dbReference type="NCBI Taxonomy" id="200917"/>
    <lineage>
        <taxon>Eukaryota</taxon>
        <taxon>Metazoa</taxon>
        <taxon>Ecdysozoa</taxon>
        <taxon>Arthropoda</taxon>
        <taxon>Hexapoda</taxon>
        <taxon>Insecta</taxon>
        <taxon>Pterygota</taxon>
        <taxon>Neoptera</taxon>
        <taxon>Endopterygota</taxon>
        <taxon>Coleoptera</taxon>
        <taxon>Polyphaga</taxon>
        <taxon>Cucujiformia</taxon>
        <taxon>Chrysomeloidea</taxon>
        <taxon>Chrysomelidae</taxon>
        <taxon>Bruchinae</taxon>
        <taxon>Bruchini</taxon>
        <taxon>Acanthoscelides</taxon>
    </lineage>
</organism>
<dbReference type="FunFam" id="3.40.50.300:FF:001084">
    <property type="entry name" value="RecQ like helicase 4"/>
    <property type="match status" value="1"/>
</dbReference>
<dbReference type="GO" id="GO:0006260">
    <property type="term" value="P:DNA replication"/>
    <property type="evidence" value="ECO:0007669"/>
    <property type="project" value="InterPro"/>
</dbReference>
<comment type="catalytic activity">
    <reaction evidence="12">
        <text>ATP + H2O = ADP + phosphate + H(+)</text>
        <dbReference type="Rhea" id="RHEA:13065"/>
        <dbReference type="ChEBI" id="CHEBI:15377"/>
        <dbReference type="ChEBI" id="CHEBI:15378"/>
        <dbReference type="ChEBI" id="CHEBI:30616"/>
        <dbReference type="ChEBI" id="CHEBI:43474"/>
        <dbReference type="ChEBI" id="CHEBI:456216"/>
    </reaction>
</comment>
<dbReference type="PROSITE" id="PS51192">
    <property type="entry name" value="HELICASE_ATP_BIND_1"/>
    <property type="match status" value="1"/>
</dbReference>
<evidence type="ECO:0000313" key="19">
    <source>
        <dbReference type="Proteomes" id="UP001152888"/>
    </source>
</evidence>
<evidence type="ECO:0000256" key="8">
    <source>
        <dbReference type="ARBA" id="ARBA00023235"/>
    </source>
</evidence>
<dbReference type="Pfam" id="PF00098">
    <property type="entry name" value="zf-CCHC"/>
    <property type="match status" value="1"/>
</dbReference>
<evidence type="ECO:0000256" key="12">
    <source>
        <dbReference type="ARBA" id="ARBA00049360"/>
    </source>
</evidence>
<dbReference type="SUPFAM" id="SSF57756">
    <property type="entry name" value="Retrovirus zinc finger-like domains"/>
    <property type="match status" value="1"/>
</dbReference>
<evidence type="ECO:0000256" key="10">
    <source>
        <dbReference type="ARBA" id="ARBA00034617"/>
    </source>
</evidence>
<evidence type="ECO:0000259" key="17">
    <source>
        <dbReference type="PROSITE" id="PS51194"/>
    </source>
</evidence>
<keyword evidence="9" id="KW-0539">Nucleus</keyword>
<dbReference type="InterPro" id="IPR004589">
    <property type="entry name" value="DNA_helicase_ATP-dep_RecQ"/>
</dbReference>
<comment type="subcellular location">
    <subcellularLocation>
        <location evidence="1">Nucleus</location>
    </subcellularLocation>
</comment>
<keyword evidence="7" id="KW-0238">DNA-binding</keyword>
<proteinExistence type="inferred from homology"/>
<dbReference type="GO" id="GO:0000724">
    <property type="term" value="P:double-strand break repair via homologous recombination"/>
    <property type="evidence" value="ECO:0007669"/>
    <property type="project" value="TreeGrafter"/>
</dbReference>
<dbReference type="InterPro" id="IPR036875">
    <property type="entry name" value="Znf_CCHC_sf"/>
</dbReference>
<feature type="domain" description="Helicase C-terminal" evidence="17">
    <location>
        <begin position="1082"/>
        <end position="1255"/>
    </location>
</feature>
<dbReference type="GO" id="GO:0005524">
    <property type="term" value="F:ATP binding"/>
    <property type="evidence" value="ECO:0007669"/>
    <property type="project" value="UniProtKB-KW"/>
</dbReference>
<dbReference type="PROSITE" id="PS50158">
    <property type="entry name" value="ZF_CCHC"/>
    <property type="match status" value="1"/>
</dbReference>
<dbReference type="SUPFAM" id="SSF52540">
    <property type="entry name" value="P-loop containing nucleoside triphosphate hydrolases"/>
    <property type="match status" value="1"/>
</dbReference>
<keyword evidence="13" id="KW-0479">Metal-binding</keyword>
<accession>A0A9P0P1X0</accession>
<feature type="region of interest" description="Disordered" evidence="14">
    <location>
        <begin position="125"/>
        <end position="144"/>
    </location>
</feature>
<comment type="similarity">
    <text evidence="2">Belongs to the helicase family. RecQ subfamily.</text>
</comment>
<dbReference type="GO" id="GO:0016787">
    <property type="term" value="F:hydrolase activity"/>
    <property type="evidence" value="ECO:0007669"/>
    <property type="project" value="UniProtKB-KW"/>
</dbReference>
<keyword evidence="13" id="KW-0863">Zinc-finger</keyword>
<gene>
    <name evidence="18" type="ORF">ACAOBT_LOCUS4487</name>
</gene>
<dbReference type="CDD" id="cd22289">
    <property type="entry name" value="RecQL4_SLD2_NTD"/>
    <property type="match status" value="1"/>
</dbReference>
<evidence type="ECO:0000313" key="18">
    <source>
        <dbReference type="EMBL" id="CAH1962090.1"/>
    </source>
</evidence>
<dbReference type="GO" id="GO:0009378">
    <property type="term" value="F:four-way junction helicase activity"/>
    <property type="evidence" value="ECO:0007669"/>
    <property type="project" value="TreeGrafter"/>
</dbReference>
<dbReference type="InterPro" id="IPR021110">
    <property type="entry name" value="DNA_rep_checkpnt_protein"/>
</dbReference>
<feature type="compositionally biased region" description="Basic and acidic residues" evidence="14">
    <location>
        <begin position="480"/>
        <end position="491"/>
    </location>
</feature>
<sequence>MDFLEQPHIKKTYEKCKYIVKLWEHKFKKNHNRQPSKLDIKEASLEVRNAYRRYFQLKVTALEQSFKDVEGFEEDETADNDKSLSDWSMCSVDTPDKHTVQTTHTEINIGHAEEVSEEVWGAHLNNKKKEEKKQSPEPKPRTSINLTKKLFCGTKFTKRNPRKSLSFSQKNKCDTKADSQTHISLSQPVPVIEPLGSFASEEAIFSSQNGCSSNKSKIFSQDSYQIKSHSDSIATQSINIIQSLLDNNDLSKNLKAVDTGWLQRIARNTGLESSGFNYPDGNQISEAKTEPTKVDYDSEDIIEESDEESNNYEIKTLHVAKKRRLESISGVEKIASNHQPHDNEKIQISCLEDVSIPESSVNISKNVESSTTERVDTTDTEVDHVDFRNIEAEIRSVAELKDVVAPILENQNDPVIENNAIRQSDGTRYVANIGKRRGRRPKNKNTSEFDDIETNIANQPDIRNKKTTKSVKKGLKAKPKKTDNDEKEDKTISPVRVSSRRSKVKVSMREFSTDEEDAFHTDTDDKDPEFSLEPHKNRLTDISFEEHDDIAEDKEVKKKKRGRTTLGESKTKKKRSPMRKRIEKQNVDSKEDTENQPYELEFSVKPRIVAPRYSNLKKVLDERKISAKAKTEKDKTTDQSDNTAGTSLIKTKQQQAKEKFEKKIASGNLNENYVKIDIKKKVFVRGKNGKSFSKFKKSQWRKNKAKSLLDMGGCDGGMLACFNCGQLGHFARNCKMTKGDGLLPLQAVEGEQEECCPFPTLEEAAKMAKEGPLAVRQPKLQVPNGGEEEHIDIDNENDDQAEDEDDIFADDEFGTDQLIEETLKLEQYMKKLDVQMYMDTVKTVEPYYKLKDDGSTIDTPLEVYEALEKFGHTSFRPGQEKAIMRILSGKSTLVTLSTGSGKSLCYQLPAYLYSKREPCISLIISPLVSLMDDQITGIAKFLKAGCLHSNQTKSQREKILEAISLGELSVLLVSPEAVVAGEKKSGFGSFLRKLPPIAFACIDEVHCVSQWSHNFRPSYLMICHVLRENLGVKTILGLTATATRATRDSIIEHLQIPDGHDGVIGDVPLPENLVLTVSRDGNRDQALLGLLTSERFSDCKSIIVYCTRREECERVSSFLRTALQSDRPLPTDPSTNKKRKRFNIQAEPYHAGLSASRRRSIQNAFMSGELKIVVATVAFGMGINKADIRAVIHFNMPSSFESYVQEVGRAGRDGLPAQCHVFLDPLGRDENELRRHIHANSIDRHVIRKLLQKVFLPCSCKGQCPKHEVAFSIEKSVRELDIPEENISTLLCYLELHDQKYIQLLSPAYTHCKIISYGGPLQIRKLAKDCPPLAMALALHKSSARDDPNVLEFPVVDVASAMGWESGICKHKLKNLEWTTVNNQPKRSPMNVQLSDLGFRLLAPGNLLNDQLDEALDTLHRRVGGQEQKALMQLRAIHKTLREVAKPTYRSCLEEVEGDRTIKTKVREYFDSEDPLSVCGEMEAKPFDEEVVVKDVRALVSMYRDNSFTGRSVARIFHGIQSPNYPAVIWGRCRFWRSHIDKDFHQIVKIATREIIKLR</sequence>
<feature type="compositionally biased region" description="Basic and acidic residues" evidence="14">
    <location>
        <begin position="127"/>
        <end position="140"/>
    </location>
</feature>
<evidence type="ECO:0000259" key="16">
    <source>
        <dbReference type="PROSITE" id="PS51192"/>
    </source>
</evidence>
<evidence type="ECO:0000256" key="9">
    <source>
        <dbReference type="ARBA" id="ARBA00023242"/>
    </source>
</evidence>
<dbReference type="GO" id="GO:0008270">
    <property type="term" value="F:zinc ion binding"/>
    <property type="evidence" value="ECO:0007669"/>
    <property type="project" value="UniProtKB-KW"/>
</dbReference>
<dbReference type="Pfam" id="PF00271">
    <property type="entry name" value="Helicase_C"/>
    <property type="match status" value="1"/>
</dbReference>
<dbReference type="CDD" id="cd18018">
    <property type="entry name" value="DEXHc_RecQ4-like"/>
    <property type="match status" value="1"/>
</dbReference>
<keyword evidence="13" id="KW-0862">Zinc</keyword>
<feature type="compositionally biased region" description="Basic residues" evidence="14">
    <location>
        <begin position="465"/>
        <end position="479"/>
    </location>
</feature>
<keyword evidence="3" id="KW-0547">Nucleotide-binding</keyword>
<dbReference type="Pfam" id="PF00270">
    <property type="entry name" value="DEAD"/>
    <property type="match status" value="1"/>
</dbReference>
<dbReference type="SMART" id="SM00487">
    <property type="entry name" value="DEXDc"/>
    <property type="match status" value="1"/>
</dbReference>
<dbReference type="OrthoDB" id="18781at2759"/>
<dbReference type="InterPro" id="IPR001650">
    <property type="entry name" value="Helicase_C-like"/>
</dbReference>
<dbReference type="Pfam" id="PF11719">
    <property type="entry name" value="Drc1-Sld2"/>
    <property type="match status" value="1"/>
</dbReference>
<evidence type="ECO:0000259" key="15">
    <source>
        <dbReference type="PROSITE" id="PS50158"/>
    </source>
</evidence>
<dbReference type="InterPro" id="IPR011545">
    <property type="entry name" value="DEAD/DEAH_box_helicase_dom"/>
</dbReference>
<feature type="domain" description="CCHC-type" evidence="15">
    <location>
        <begin position="721"/>
        <end position="735"/>
    </location>
</feature>
<dbReference type="PANTHER" id="PTHR13710:SF108">
    <property type="entry name" value="ATP-DEPENDENT DNA HELICASE Q4"/>
    <property type="match status" value="1"/>
</dbReference>
<evidence type="ECO:0000256" key="5">
    <source>
        <dbReference type="ARBA" id="ARBA00022806"/>
    </source>
</evidence>
<evidence type="ECO:0000256" key="14">
    <source>
        <dbReference type="SAM" id="MobiDB-lite"/>
    </source>
</evidence>
<dbReference type="NCBIfam" id="TIGR00614">
    <property type="entry name" value="recQ_fam"/>
    <property type="match status" value="1"/>
</dbReference>
<keyword evidence="19" id="KW-1185">Reference proteome</keyword>
<keyword evidence="5" id="KW-0347">Helicase</keyword>
<dbReference type="Gene3D" id="4.10.60.10">
    <property type="entry name" value="Zinc finger, CCHC-type"/>
    <property type="match status" value="1"/>
</dbReference>
<dbReference type="InterPro" id="IPR014001">
    <property type="entry name" value="Helicase_ATP-bd"/>
</dbReference>
<reference evidence="18" key="1">
    <citation type="submission" date="2022-03" db="EMBL/GenBank/DDBJ databases">
        <authorList>
            <person name="Sayadi A."/>
        </authorList>
    </citation>
    <scope>NUCLEOTIDE SEQUENCE</scope>
</reference>
<dbReference type="GO" id="GO:0003677">
    <property type="term" value="F:DNA binding"/>
    <property type="evidence" value="ECO:0007669"/>
    <property type="project" value="UniProtKB-KW"/>
</dbReference>
<feature type="region of interest" description="Disordered" evidence="14">
    <location>
        <begin position="628"/>
        <end position="652"/>
    </location>
</feature>
<dbReference type="Gene3D" id="1.10.10.1460">
    <property type="match status" value="1"/>
</dbReference>
<evidence type="ECO:0000256" key="7">
    <source>
        <dbReference type="ARBA" id="ARBA00023125"/>
    </source>
</evidence>
<evidence type="ECO:0000256" key="13">
    <source>
        <dbReference type="PROSITE-ProRule" id="PRU00047"/>
    </source>
</evidence>
<dbReference type="SMART" id="SM00490">
    <property type="entry name" value="HELICc"/>
    <property type="match status" value="1"/>
</dbReference>
<dbReference type="EC" id="5.6.2.4" evidence="11"/>
<dbReference type="PANTHER" id="PTHR13710">
    <property type="entry name" value="DNA HELICASE RECQ FAMILY MEMBER"/>
    <property type="match status" value="1"/>
</dbReference>
<evidence type="ECO:0000256" key="11">
    <source>
        <dbReference type="ARBA" id="ARBA00034808"/>
    </source>
</evidence>